<reference evidence="2" key="1">
    <citation type="submission" date="2021-05" db="EMBL/GenBank/DDBJ databases">
        <authorList>
            <person name="Tigano A."/>
        </authorList>
    </citation>
    <scope>NUCLEOTIDE SEQUENCE</scope>
</reference>
<feature type="compositionally biased region" description="Polar residues" evidence="1">
    <location>
        <begin position="630"/>
        <end position="653"/>
    </location>
</feature>
<dbReference type="GO" id="GO:0003714">
    <property type="term" value="F:transcription corepressor activity"/>
    <property type="evidence" value="ECO:0007669"/>
    <property type="project" value="TreeGrafter"/>
</dbReference>
<feature type="compositionally biased region" description="Polar residues" evidence="1">
    <location>
        <begin position="1509"/>
        <end position="1522"/>
    </location>
</feature>
<feature type="region of interest" description="Disordered" evidence="1">
    <location>
        <begin position="738"/>
        <end position="797"/>
    </location>
</feature>
<comment type="caution">
    <text evidence="2">The sequence shown here is derived from an EMBL/GenBank/DDBJ whole genome shotgun (WGS) entry which is preliminary data.</text>
</comment>
<feature type="compositionally biased region" description="Polar residues" evidence="1">
    <location>
        <begin position="738"/>
        <end position="763"/>
    </location>
</feature>
<feature type="region of interest" description="Disordered" evidence="1">
    <location>
        <begin position="1409"/>
        <end position="1429"/>
    </location>
</feature>
<accession>A0A8S4B8U4</accession>
<feature type="compositionally biased region" description="Basic and acidic residues" evidence="1">
    <location>
        <begin position="1629"/>
        <end position="1638"/>
    </location>
</feature>
<feature type="compositionally biased region" description="Basic and acidic residues" evidence="1">
    <location>
        <begin position="271"/>
        <end position="301"/>
    </location>
</feature>
<feature type="compositionally biased region" description="Polar residues" evidence="1">
    <location>
        <begin position="168"/>
        <end position="184"/>
    </location>
</feature>
<dbReference type="PANTHER" id="PTHR15489:SF2">
    <property type="entry name" value="CASP8-ASSOCIATED PROTEIN 2"/>
    <property type="match status" value="1"/>
</dbReference>
<feature type="compositionally biased region" description="Low complexity" evidence="1">
    <location>
        <begin position="1496"/>
        <end position="1508"/>
    </location>
</feature>
<feature type="compositionally biased region" description="Basic and acidic residues" evidence="1">
    <location>
        <begin position="416"/>
        <end position="460"/>
    </location>
</feature>
<feature type="region of interest" description="Disordered" evidence="1">
    <location>
        <begin position="531"/>
        <end position="702"/>
    </location>
</feature>
<name>A0A8S4B8U4_9TELE</name>
<feature type="compositionally biased region" description="Low complexity" evidence="1">
    <location>
        <begin position="1411"/>
        <end position="1421"/>
    </location>
</feature>
<gene>
    <name evidence="2" type="ORF">MMEN_LOCUS14282</name>
</gene>
<feature type="compositionally biased region" description="Basic and acidic residues" evidence="1">
    <location>
        <begin position="214"/>
        <end position="237"/>
    </location>
</feature>
<feature type="compositionally biased region" description="Basic and acidic residues" evidence="1">
    <location>
        <begin position="359"/>
        <end position="372"/>
    </location>
</feature>
<feature type="compositionally biased region" description="Polar residues" evidence="1">
    <location>
        <begin position="200"/>
        <end position="212"/>
    </location>
</feature>
<dbReference type="PANTHER" id="PTHR15489">
    <property type="entry name" value="CASPASE 8 ASSOCIATED PROTEIN 2"/>
    <property type="match status" value="1"/>
</dbReference>
<feature type="region of interest" description="Disordered" evidence="1">
    <location>
        <begin position="479"/>
        <end position="503"/>
    </location>
</feature>
<feature type="compositionally biased region" description="Acidic residues" evidence="1">
    <location>
        <begin position="895"/>
        <end position="908"/>
    </location>
</feature>
<feature type="region of interest" description="Disordered" evidence="1">
    <location>
        <begin position="838"/>
        <end position="966"/>
    </location>
</feature>
<dbReference type="Proteomes" id="UP000677803">
    <property type="component" value="Unassembled WGS sequence"/>
</dbReference>
<dbReference type="InterPro" id="IPR039674">
    <property type="entry name" value="FLASH"/>
</dbReference>
<feature type="compositionally biased region" description="Polar residues" evidence="1">
    <location>
        <begin position="539"/>
        <end position="557"/>
    </location>
</feature>
<keyword evidence="3" id="KW-1185">Reference proteome</keyword>
<dbReference type="OrthoDB" id="1938039at2759"/>
<evidence type="ECO:0000313" key="2">
    <source>
        <dbReference type="EMBL" id="CAG5950375.1"/>
    </source>
</evidence>
<feature type="region of interest" description="Disordered" evidence="1">
    <location>
        <begin position="1110"/>
        <end position="1138"/>
    </location>
</feature>
<dbReference type="GO" id="GO:0016605">
    <property type="term" value="C:PML body"/>
    <property type="evidence" value="ECO:0007669"/>
    <property type="project" value="TreeGrafter"/>
</dbReference>
<feature type="compositionally biased region" description="Basic and acidic residues" evidence="1">
    <location>
        <begin position="187"/>
        <end position="199"/>
    </location>
</feature>
<feature type="compositionally biased region" description="Basic and acidic residues" evidence="1">
    <location>
        <begin position="379"/>
        <end position="406"/>
    </location>
</feature>
<evidence type="ECO:0000313" key="3">
    <source>
        <dbReference type="Proteomes" id="UP000677803"/>
    </source>
</evidence>
<evidence type="ECO:0000256" key="1">
    <source>
        <dbReference type="SAM" id="MobiDB-lite"/>
    </source>
</evidence>
<sequence length="1699" mass="185090">MEISDTSSVVVPAATEDSVDIYEGLDIGIGSNAEGPSPTSSQLKESMDLYEDLVTEEQQSRDSSYTELESRFKAAQSQIKELHRRLEQVEMKNAGLSKENHSLKMNISALLRTARQELKRKDTEIEKLNQWADRSRHHQSHTSRLRDPHSSSQTSAVPSQCLVPPPQTSSLPQPVTASLSPTRASHSHKDLPQPTRKESYSLTKSSKESLVSHSKRETETADKHTEPDKHKSRDGDPKRRRHHSSESTDKRHRDSSDPSKDSCVSGKNRSHKADRDFGRRHDSRSCKSRGYPKEGHQRSDGAKTPPPETLHSAADNRKGCIQDCKKAKVKLLPSEHNSGTAHSPKDDYSRAHRKMKSSRSHDSHSNSKERNKSSSNQHYEPREKERDRQKDNQSTGDKGHQGEGSKQHRRSTQPETSREEGKRKVQNPERRSMDLHAEEKAQKAAKRPPKENHICDENSPNRKLCFMETLNLTISPIKKPGEVLPINKDGSGTDEGSQPDIEDLCVIDEVHNSELETQTVDGGDAAEASCQKDVKAKNLSPTGDTVLQTTSDPSQPLDSPVKHTAPEQPPAAKGPVGPFVKAADSSEQEARACQTLAVPVRAEPGTTPGVSEQLLQKGPPGKAPDGLQDAPQTAAAQSISPDSVSEPAVSSSLKEPPMTPDVAEKLQMPPSVPSFSCQQEPSPPSSTSFTHQEDCCGQPDAPKDIDTVSSTISLDSLPQEGLSLTEAIYVLTQTNADTGDSSTLPAEPTSSTGCIGVSKVSSTTEDKHSVPMVTPKKRLSPAKSQECGAQPSHSVPLLHDEDSMMHTLSNLQTIPDAISPLRSPVRIARRSLLHLHSKPGHVKSLQKDFSTPGIDEDSKKLDVNKENKYPGVPANRDAQHLSEKGTELTSGLSDTELEEGEILSESDEAASGSPGPPAKRAKLTQPVRHNASPASVLRRKSEERRIASKDTSEAAGASTQSPKSRFKTVCPSAGKAAFSSIEEIMDTFKLVRTEIRKKYMKLHKTFPRKSFYGVMDNFQKSFLEFVDGAHFGHVCSKADELKPKLRSLISSVFSKVLNNGIVKRIFEQQATDLKQKLWDFVDVQVDFLLRDIHTTLTGLCKAARAPAQDALSRGAEAGPQQLREGPSPPTSSSQPRSCALVPYRTGLGSRGKDIRITHAKKEPPNTQNPPAVDEPPSQKKLPPTAEKPNVSSLVVSQSGSVLDRADFELLTEQQASSLTFNLVRDSQMGEIFKCLLQGSDLLESAGDNTAWALGTPRKDGDRFFSIATPSKLDSPSKLMSPAKFESPSKLIATWANISPRRLLSPRLKEQVPLNPALLDESCLLEVPSENRALLQTSHRSYSILAEDLAVSLTIPSPLKSDSHLSFLQPVGTQPLSTPDSVLSAHISEDALMDGEDATEQDIHLALDTDNSSRGSISSGASEAPPTSFLFKPDVPMQALVMERSNDHFIVKIRQASADPDATLTAEDSLSCTLTEEANGAAQQSPAQPRAPPIEHTATSATGSSTGSSPPKNNQLHQSQASSAHHKAPKHPATNKSCALNEPLGPPQSTVSAKERAGQALPTHNITKEGPPTAQDRVSPSSAHCGRPPSENTHTGQQDHRESGSPRWSDPAGSCPDKRPERSRKRKKLPDRVQVKMAREEEDSPECSSGMEQEEPLSSPAGLSPSSLSAKNLVRKKGEVIAHRFYQLMKLFKRQEKMEP</sequence>
<dbReference type="EMBL" id="CAJRST010018890">
    <property type="protein sequence ID" value="CAG5950375.1"/>
    <property type="molecule type" value="Genomic_DNA"/>
</dbReference>
<feature type="compositionally biased region" description="Basic and acidic residues" evidence="1">
    <location>
        <begin position="877"/>
        <end position="886"/>
    </location>
</feature>
<dbReference type="GO" id="GO:0008625">
    <property type="term" value="P:extrinsic apoptotic signaling pathway via death domain receptors"/>
    <property type="evidence" value="ECO:0007669"/>
    <property type="project" value="TreeGrafter"/>
</dbReference>
<feature type="compositionally biased region" description="Polar residues" evidence="1">
    <location>
        <begin position="673"/>
        <end position="690"/>
    </location>
</feature>
<feature type="compositionally biased region" description="Basic and acidic residues" evidence="1">
    <location>
        <begin position="939"/>
        <end position="952"/>
    </location>
</feature>
<feature type="region of interest" description="Disordered" evidence="1">
    <location>
        <begin position="331"/>
        <end position="460"/>
    </location>
</feature>
<feature type="compositionally biased region" description="Basic and acidic residues" evidence="1">
    <location>
        <begin position="856"/>
        <end position="868"/>
    </location>
</feature>
<organism evidence="2 3">
    <name type="scientific">Menidia menidia</name>
    <name type="common">Atlantic silverside</name>
    <dbReference type="NCBI Taxonomy" id="238744"/>
    <lineage>
        <taxon>Eukaryota</taxon>
        <taxon>Metazoa</taxon>
        <taxon>Chordata</taxon>
        <taxon>Craniata</taxon>
        <taxon>Vertebrata</taxon>
        <taxon>Euteleostomi</taxon>
        <taxon>Actinopterygii</taxon>
        <taxon>Neopterygii</taxon>
        <taxon>Teleostei</taxon>
        <taxon>Neoteleostei</taxon>
        <taxon>Acanthomorphata</taxon>
        <taxon>Ovalentaria</taxon>
        <taxon>Atherinomorphae</taxon>
        <taxon>Atheriniformes</taxon>
        <taxon>Atherinopsidae</taxon>
        <taxon>Menidiinae</taxon>
        <taxon>Menidia</taxon>
    </lineage>
</organism>
<dbReference type="GO" id="GO:0036337">
    <property type="term" value="P:Fas signaling pathway"/>
    <property type="evidence" value="ECO:0007669"/>
    <property type="project" value="TreeGrafter"/>
</dbReference>
<feature type="compositionally biased region" description="Low complexity" evidence="1">
    <location>
        <begin position="1655"/>
        <end position="1668"/>
    </location>
</feature>
<feature type="region of interest" description="Disordered" evidence="1">
    <location>
        <begin position="1157"/>
        <end position="1192"/>
    </location>
</feature>
<dbReference type="GO" id="GO:0005739">
    <property type="term" value="C:mitochondrion"/>
    <property type="evidence" value="ECO:0007669"/>
    <property type="project" value="TreeGrafter"/>
</dbReference>
<protein>
    <submittedName>
        <fullName evidence="2">(Atlantic silverside) hypothetical protein</fullName>
    </submittedName>
</protein>
<feature type="region of interest" description="Disordered" evidence="1">
    <location>
        <begin position="1476"/>
        <end position="1668"/>
    </location>
</feature>
<feature type="compositionally biased region" description="Basic and acidic residues" evidence="1">
    <location>
        <begin position="244"/>
        <end position="260"/>
    </location>
</feature>
<feature type="region of interest" description="Disordered" evidence="1">
    <location>
        <begin position="126"/>
        <end position="316"/>
    </location>
</feature>
<proteinExistence type="predicted"/>